<dbReference type="InterPro" id="IPR044215">
    <property type="entry name" value="PIG-H"/>
</dbReference>
<accession>A0A074WG29</accession>
<dbReference type="EMBL" id="KL584838">
    <property type="protein sequence ID" value="KEQ61436.1"/>
    <property type="molecule type" value="Genomic_DNA"/>
</dbReference>
<feature type="transmembrane region" description="Helical" evidence="3">
    <location>
        <begin position="90"/>
        <end position="107"/>
    </location>
</feature>
<evidence type="ECO:0000256" key="2">
    <source>
        <dbReference type="ARBA" id="ARBA00009610"/>
    </source>
</evidence>
<keyword evidence="3" id="KW-1133">Transmembrane helix</keyword>
<dbReference type="AlphaFoldDB" id="A0A074WG29"/>
<dbReference type="GO" id="GO:0000506">
    <property type="term" value="C:glycosylphosphatidylinositol-N-acetylglucosaminyltransferase (GPI-GnT) complex"/>
    <property type="evidence" value="ECO:0007669"/>
    <property type="project" value="InterPro"/>
</dbReference>
<dbReference type="HOGENOM" id="CLU_054079_0_0_1"/>
<sequence length="205" mass="23112">MRNMLTVKRPSPTTVLYKVSTRSANNTVPARVRRTLIGLVRILIGLTLLCILIAKAHEFATPRWKVHTDYASTFLPPALTELATTSASRIPWLYLAPISLAIFSVIFRKGYTTESLLVIRGMGVQTTTSSPTYLSTATTRFIPTNMIQDIFVYEAFKGFEVRFYLAIVVEGEHDVVVVFPSILPRRRVLEEVWRGAKSCLYEPKS</sequence>
<dbReference type="STRING" id="1043003.A0A074WG29"/>
<feature type="domain" description="Phosphatidylinositol N-acetylglucosaminyltransferase subunit H conserved" evidence="4">
    <location>
        <begin position="115"/>
        <end position="180"/>
    </location>
</feature>
<dbReference type="RefSeq" id="XP_040878459.1">
    <property type="nucleotide sequence ID" value="XM_041026646.1"/>
</dbReference>
<dbReference type="Pfam" id="PF10181">
    <property type="entry name" value="PIG-H"/>
    <property type="match status" value="1"/>
</dbReference>
<dbReference type="PANTHER" id="PTHR15231">
    <property type="entry name" value="PHOSPHATIDYLINOSITOL N-ACETYLGLUCOSAMINYLTRANSFERASE SUBUNIT H"/>
    <property type="match status" value="1"/>
</dbReference>
<dbReference type="GeneID" id="63920019"/>
<dbReference type="InterPro" id="IPR019328">
    <property type="entry name" value="PIGH-H_dom"/>
</dbReference>
<comment type="pathway">
    <text evidence="1">Glycolipid biosynthesis; glycosylphosphatidylinositol-anchor biosynthesis.</text>
</comment>
<gene>
    <name evidence="5" type="ORF">M437DRAFT_76576</name>
</gene>
<dbReference type="GO" id="GO:0006506">
    <property type="term" value="P:GPI anchor biosynthetic process"/>
    <property type="evidence" value="ECO:0007669"/>
    <property type="project" value="UniProtKB-UniPathway"/>
</dbReference>
<name>A0A074WG29_AURM1</name>
<dbReference type="UniPathway" id="UPA00196"/>
<evidence type="ECO:0000256" key="3">
    <source>
        <dbReference type="SAM" id="Phobius"/>
    </source>
</evidence>
<comment type="similarity">
    <text evidence="2">Belongs to the PIGH family.</text>
</comment>
<keyword evidence="3" id="KW-0812">Transmembrane</keyword>
<evidence type="ECO:0000259" key="4">
    <source>
        <dbReference type="Pfam" id="PF10181"/>
    </source>
</evidence>
<proteinExistence type="inferred from homology"/>
<keyword evidence="6" id="KW-1185">Reference proteome</keyword>
<evidence type="ECO:0000256" key="1">
    <source>
        <dbReference type="ARBA" id="ARBA00004687"/>
    </source>
</evidence>
<dbReference type="PANTHER" id="PTHR15231:SF1">
    <property type="entry name" value="PHOSPHATIDYLINOSITOL N-ACETYLGLUCOSAMINYLTRANSFERASE SUBUNIT H"/>
    <property type="match status" value="1"/>
</dbReference>
<protein>
    <recommendedName>
        <fullName evidence="4">Phosphatidylinositol N-acetylglucosaminyltransferase subunit H conserved domain-containing protein</fullName>
    </recommendedName>
</protein>
<reference evidence="5 6" key="1">
    <citation type="journal article" date="2014" name="BMC Genomics">
        <title>Genome sequencing of four Aureobasidium pullulans varieties: biotechnological potential, stress tolerance, and description of new species.</title>
        <authorList>
            <person name="Gostin Ar C."/>
            <person name="Ohm R.A."/>
            <person name="Kogej T."/>
            <person name="Sonjak S."/>
            <person name="Turk M."/>
            <person name="Zajc J."/>
            <person name="Zalar P."/>
            <person name="Grube M."/>
            <person name="Sun H."/>
            <person name="Han J."/>
            <person name="Sharma A."/>
            <person name="Chiniquy J."/>
            <person name="Ngan C.Y."/>
            <person name="Lipzen A."/>
            <person name="Barry K."/>
            <person name="Grigoriev I.V."/>
            <person name="Gunde-Cimerman N."/>
        </authorList>
    </citation>
    <scope>NUCLEOTIDE SEQUENCE [LARGE SCALE GENOMIC DNA]</scope>
    <source>
        <strain evidence="5 6">CBS 110374</strain>
    </source>
</reference>
<keyword evidence="3" id="KW-0472">Membrane</keyword>
<dbReference type="Proteomes" id="UP000030672">
    <property type="component" value="Unassembled WGS sequence"/>
</dbReference>
<evidence type="ECO:0000313" key="5">
    <source>
        <dbReference type="EMBL" id="KEQ61436.1"/>
    </source>
</evidence>
<organism evidence="5 6">
    <name type="scientific">Aureobasidium melanogenum (strain CBS 110374)</name>
    <name type="common">Aureobasidium pullulans var. melanogenum</name>
    <dbReference type="NCBI Taxonomy" id="1043003"/>
    <lineage>
        <taxon>Eukaryota</taxon>
        <taxon>Fungi</taxon>
        <taxon>Dikarya</taxon>
        <taxon>Ascomycota</taxon>
        <taxon>Pezizomycotina</taxon>
        <taxon>Dothideomycetes</taxon>
        <taxon>Dothideomycetidae</taxon>
        <taxon>Dothideales</taxon>
        <taxon>Saccotheciaceae</taxon>
        <taxon>Aureobasidium</taxon>
    </lineage>
</organism>
<evidence type="ECO:0000313" key="6">
    <source>
        <dbReference type="Proteomes" id="UP000030672"/>
    </source>
</evidence>
<feature type="transmembrane region" description="Helical" evidence="3">
    <location>
        <begin position="36"/>
        <end position="54"/>
    </location>
</feature>